<proteinExistence type="predicted"/>
<protein>
    <submittedName>
        <fullName evidence="1">Uncharacterized protein</fullName>
    </submittedName>
</protein>
<organism evidence="1 2">
    <name type="scientific">Paraglaciecola psychrophila 170</name>
    <dbReference type="NCBI Taxonomy" id="1129794"/>
    <lineage>
        <taxon>Bacteria</taxon>
        <taxon>Pseudomonadati</taxon>
        <taxon>Pseudomonadota</taxon>
        <taxon>Gammaproteobacteria</taxon>
        <taxon>Alteromonadales</taxon>
        <taxon>Alteromonadaceae</taxon>
        <taxon>Paraglaciecola</taxon>
    </lineage>
</organism>
<name>K7A3Q0_9ALTE</name>
<dbReference type="AlphaFoldDB" id="K7A3Q0"/>
<dbReference type="PATRIC" id="fig|1129794.4.peg.1149"/>
<dbReference type="KEGG" id="gps:C427_1159"/>
<dbReference type="Proteomes" id="UP000011864">
    <property type="component" value="Chromosome"/>
</dbReference>
<dbReference type="HOGENOM" id="CLU_3346920_0_0_6"/>
<accession>K7A3Q0</accession>
<evidence type="ECO:0000313" key="1">
    <source>
        <dbReference type="EMBL" id="AGH43268.1"/>
    </source>
</evidence>
<evidence type="ECO:0000313" key="2">
    <source>
        <dbReference type="Proteomes" id="UP000011864"/>
    </source>
</evidence>
<keyword evidence="2" id="KW-1185">Reference proteome</keyword>
<dbReference type="EMBL" id="CP003837">
    <property type="protein sequence ID" value="AGH43268.1"/>
    <property type="molecule type" value="Genomic_DNA"/>
</dbReference>
<reference evidence="1 2" key="1">
    <citation type="journal article" date="2013" name="Genome Announc.">
        <title>Complete Genome Sequence of Glaciecola psychrophila Strain 170T.</title>
        <authorList>
            <person name="Yin J."/>
            <person name="Chen J."/>
            <person name="Liu G."/>
            <person name="Yu Y."/>
            <person name="Song L."/>
            <person name="Wang X."/>
            <person name="Qu X."/>
        </authorList>
    </citation>
    <scope>NUCLEOTIDE SEQUENCE [LARGE SCALE GENOMIC DNA]</scope>
    <source>
        <strain evidence="1 2">170</strain>
    </source>
</reference>
<sequence>MFLNLLHPGWYFQELGVVNFSMDKFDSAIVAFERNGG</sequence>
<gene>
    <name evidence="1" type="ORF">C427_1159</name>
</gene>